<comment type="caution">
    <text evidence="1">The sequence shown here is derived from an EMBL/GenBank/DDBJ whole genome shotgun (WGS) entry which is preliminary data.</text>
</comment>
<accession>A0ABY1BIS1</accession>
<proteinExistence type="predicted"/>
<gene>
    <name evidence="1" type="ORF">SAMN05216600_11290</name>
</gene>
<dbReference type="EMBL" id="FOFP01000012">
    <property type="protein sequence ID" value="SEQ95973.1"/>
    <property type="molecule type" value="Genomic_DNA"/>
</dbReference>
<dbReference type="Proteomes" id="UP000198512">
    <property type="component" value="Unassembled WGS sequence"/>
</dbReference>
<evidence type="ECO:0000313" key="2">
    <source>
        <dbReference type="Proteomes" id="UP000198512"/>
    </source>
</evidence>
<protein>
    <submittedName>
        <fullName evidence="1">Uncharacterized protein</fullName>
    </submittedName>
</protein>
<sequence>MERNERAQRIRALAWQTLAALEVLIAQVRDPEVKARLEQQHTRLQERLKNERY</sequence>
<keyword evidence="2" id="KW-1185">Reference proteome</keyword>
<reference evidence="1 2" key="1">
    <citation type="submission" date="2016-10" db="EMBL/GenBank/DDBJ databases">
        <authorList>
            <person name="Varghese N."/>
            <person name="Submissions S."/>
        </authorList>
    </citation>
    <scope>NUCLEOTIDE SEQUENCE [LARGE SCALE GENOMIC DNA]</scope>
    <source>
        <strain evidence="1 2">CIP 109853</strain>
    </source>
</reference>
<dbReference type="RefSeq" id="WP_167362813.1">
    <property type="nucleotide sequence ID" value="NZ_FOFP01000012.1"/>
</dbReference>
<organism evidence="1 2">
    <name type="scientific">Pseudomonas cuatrocienegasensis</name>
    <dbReference type="NCBI Taxonomy" id="543360"/>
    <lineage>
        <taxon>Bacteria</taxon>
        <taxon>Pseudomonadati</taxon>
        <taxon>Pseudomonadota</taxon>
        <taxon>Gammaproteobacteria</taxon>
        <taxon>Pseudomonadales</taxon>
        <taxon>Pseudomonadaceae</taxon>
        <taxon>Pseudomonas</taxon>
    </lineage>
</organism>
<name>A0ABY1BIS1_9PSED</name>
<evidence type="ECO:0000313" key="1">
    <source>
        <dbReference type="EMBL" id="SEQ95973.1"/>
    </source>
</evidence>